<dbReference type="EMBL" id="BPLR01007613">
    <property type="protein sequence ID" value="GIY18343.1"/>
    <property type="molecule type" value="Genomic_DNA"/>
</dbReference>
<gene>
    <name evidence="1" type="ORF">CEXT_410711</name>
</gene>
<dbReference type="AlphaFoldDB" id="A0AAV4R8R4"/>
<evidence type="ECO:0000313" key="1">
    <source>
        <dbReference type="EMBL" id="GIY18343.1"/>
    </source>
</evidence>
<organism evidence="1 2">
    <name type="scientific">Caerostris extrusa</name>
    <name type="common">Bark spider</name>
    <name type="synonym">Caerostris bankana</name>
    <dbReference type="NCBI Taxonomy" id="172846"/>
    <lineage>
        <taxon>Eukaryota</taxon>
        <taxon>Metazoa</taxon>
        <taxon>Ecdysozoa</taxon>
        <taxon>Arthropoda</taxon>
        <taxon>Chelicerata</taxon>
        <taxon>Arachnida</taxon>
        <taxon>Araneae</taxon>
        <taxon>Araneomorphae</taxon>
        <taxon>Entelegynae</taxon>
        <taxon>Araneoidea</taxon>
        <taxon>Araneidae</taxon>
        <taxon>Caerostris</taxon>
    </lineage>
</organism>
<evidence type="ECO:0000313" key="2">
    <source>
        <dbReference type="Proteomes" id="UP001054945"/>
    </source>
</evidence>
<protein>
    <submittedName>
        <fullName evidence="1">Uncharacterized protein</fullName>
    </submittedName>
</protein>
<keyword evidence="2" id="KW-1185">Reference proteome</keyword>
<sequence length="92" mass="10477">MHKFVVICSQFELIPYKSLKSSFPLQGGSREAHHWNKFLRKDSPLRLFVGLQFSLNSGSIPTTSFRGGEIAFVLGRILLLYQLRTLESHLGK</sequence>
<proteinExistence type="predicted"/>
<accession>A0AAV4R8R4</accession>
<dbReference type="Proteomes" id="UP001054945">
    <property type="component" value="Unassembled WGS sequence"/>
</dbReference>
<comment type="caution">
    <text evidence="1">The sequence shown here is derived from an EMBL/GenBank/DDBJ whole genome shotgun (WGS) entry which is preliminary data.</text>
</comment>
<name>A0AAV4R8R4_CAEEX</name>
<reference evidence="1 2" key="1">
    <citation type="submission" date="2021-06" db="EMBL/GenBank/DDBJ databases">
        <title>Caerostris extrusa draft genome.</title>
        <authorList>
            <person name="Kono N."/>
            <person name="Arakawa K."/>
        </authorList>
    </citation>
    <scope>NUCLEOTIDE SEQUENCE [LARGE SCALE GENOMIC DNA]</scope>
</reference>